<dbReference type="RefSeq" id="WP_169943419.1">
    <property type="nucleotide sequence ID" value="NZ_CP053015.1"/>
</dbReference>
<comment type="similarity">
    <text evidence="10">Belongs to the peroxiredoxin family. BCP/PrxQ subfamily.</text>
</comment>
<evidence type="ECO:0000256" key="11">
    <source>
        <dbReference type="ARBA" id="ARBA00042639"/>
    </source>
</evidence>
<comment type="catalytic activity">
    <reaction evidence="12">
        <text>a hydroperoxide + [thioredoxin]-dithiol = an alcohol + [thioredoxin]-disulfide + H2O</text>
        <dbReference type="Rhea" id="RHEA:62620"/>
        <dbReference type="Rhea" id="RHEA-COMP:10698"/>
        <dbReference type="Rhea" id="RHEA-COMP:10700"/>
        <dbReference type="ChEBI" id="CHEBI:15377"/>
        <dbReference type="ChEBI" id="CHEBI:29950"/>
        <dbReference type="ChEBI" id="CHEBI:30879"/>
        <dbReference type="ChEBI" id="CHEBI:35924"/>
        <dbReference type="ChEBI" id="CHEBI:50058"/>
        <dbReference type="EC" id="1.11.1.24"/>
    </reaction>
</comment>
<dbReference type="NCBIfam" id="NF006960">
    <property type="entry name" value="PRK09437.1"/>
    <property type="match status" value="1"/>
</dbReference>
<evidence type="ECO:0000256" key="2">
    <source>
        <dbReference type="ARBA" id="ARBA00011245"/>
    </source>
</evidence>
<name>A0A6M4AQA5_9SPHN</name>
<feature type="domain" description="Thioredoxin" evidence="13">
    <location>
        <begin position="2"/>
        <end position="153"/>
    </location>
</feature>
<evidence type="ECO:0000256" key="12">
    <source>
        <dbReference type="ARBA" id="ARBA00049091"/>
    </source>
</evidence>
<comment type="subunit">
    <text evidence="2">Monomer.</text>
</comment>
<organism evidence="14 15">
    <name type="scientific">Sphingomonas lacunae</name>
    <dbReference type="NCBI Taxonomy" id="2698828"/>
    <lineage>
        <taxon>Bacteria</taxon>
        <taxon>Pseudomonadati</taxon>
        <taxon>Pseudomonadota</taxon>
        <taxon>Alphaproteobacteria</taxon>
        <taxon>Sphingomonadales</taxon>
        <taxon>Sphingomonadaceae</taxon>
        <taxon>Sphingomonas</taxon>
    </lineage>
</organism>
<dbReference type="GO" id="GO:0005737">
    <property type="term" value="C:cytoplasm"/>
    <property type="evidence" value="ECO:0007669"/>
    <property type="project" value="TreeGrafter"/>
</dbReference>
<sequence length="153" mass="16671">MLNEGDRMPAATLMMSDGSTVNLAGLEGRALVLYFYPKADTPGCTNEAKDFSALASDFDAIGVRVIGVSKDSPKKLAKFADKYSLNLLLGSDEHGHVTEDFGAWVEKSMYGKTYMGIERCTFLFNGDGTLVRQWRKVKVKGHADEVLAAARAI</sequence>
<evidence type="ECO:0000256" key="5">
    <source>
        <dbReference type="ARBA" id="ARBA00022862"/>
    </source>
</evidence>
<keyword evidence="8" id="KW-0676">Redox-active center</keyword>
<evidence type="ECO:0000256" key="4">
    <source>
        <dbReference type="ARBA" id="ARBA00022559"/>
    </source>
</evidence>
<gene>
    <name evidence="14" type="primary">bcp</name>
    <name evidence="14" type="ORF">GV829_01040</name>
</gene>
<evidence type="ECO:0000256" key="9">
    <source>
        <dbReference type="ARBA" id="ARBA00032824"/>
    </source>
</evidence>
<keyword evidence="6 14" id="KW-0560">Oxidoreductase</keyword>
<dbReference type="GO" id="GO:0008379">
    <property type="term" value="F:thioredoxin peroxidase activity"/>
    <property type="evidence" value="ECO:0007669"/>
    <property type="project" value="TreeGrafter"/>
</dbReference>
<dbReference type="KEGG" id="slan:GV829_01040"/>
<dbReference type="EMBL" id="CP053015">
    <property type="protein sequence ID" value="QJQ31203.1"/>
    <property type="molecule type" value="Genomic_DNA"/>
</dbReference>
<reference evidence="14 15" key="1">
    <citation type="submission" date="2020-01" db="EMBL/GenBank/DDBJ databases">
        <title>Sphingomonas sp. strain CSW-10.</title>
        <authorList>
            <person name="Chen W.-M."/>
        </authorList>
    </citation>
    <scope>NUCLEOTIDE SEQUENCE [LARGE SCALE GENOMIC DNA]</scope>
    <source>
        <strain evidence="14 15">CSW-10</strain>
    </source>
</reference>
<dbReference type="PANTHER" id="PTHR42801">
    <property type="entry name" value="THIOREDOXIN-DEPENDENT PEROXIDE REDUCTASE"/>
    <property type="match status" value="1"/>
</dbReference>
<protein>
    <recommendedName>
        <fullName evidence="3">thioredoxin-dependent peroxiredoxin</fullName>
        <ecNumber evidence="3">1.11.1.24</ecNumber>
    </recommendedName>
    <alternativeName>
        <fullName evidence="9">Thioredoxin peroxidase</fullName>
    </alternativeName>
    <alternativeName>
        <fullName evidence="11">Thioredoxin-dependent peroxiredoxin Bcp</fullName>
    </alternativeName>
</protein>
<keyword evidence="4 14" id="KW-0575">Peroxidase</keyword>
<keyword evidence="7" id="KW-1015">Disulfide bond</keyword>
<dbReference type="AlphaFoldDB" id="A0A6M4AQA5"/>
<dbReference type="InterPro" id="IPR013766">
    <property type="entry name" value="Thioredoxin_domain"/>
</dbReference>
<evidence type="ECO:0000256" key="7">
    <source>
        <dbReference type="ARBA" id="ARBA00023157"/>
    </source>
</evidence>
<dbReference type="CDD" id="cd03017">
    <property type="entry name" value="PRX_BCP"/>
    <property type="match status" value="1"/>
</dbReference>
<dbReference type="EC" id="1.11.1.24" evidence="3"/>
<evidence type="ECO:0000259" key="13">
    <source>
        <dbReference type="PROSITE" id="PS51352"/>
    </source>
</evidence>
<accession>A0A6M4AQA5</accession>
<dbReference type="GO" id="GO:0045454">
    <property type="term" value="P:cell redox homeostasis"/>
    <property type="evidence" value="ECO:0007669"/>
    <property type="project" value="TreeGrafter"/>
</dbReference>
<dbReference type="GO" id="GO:0034599">
    <property type="term" value="P:cellular response to oxidative stress"/>
    <property type="evidence" value="ECO:0007669"/>
    <property type="project" value="TreeGrafter"/>
</dbReference>
<evidence type="ECO:0000256" key="1">
    <source>
        <dbReference type="ARBA" id="ARBA00003330"/>
    </source>
</evidence>
<proteinExistence type="inferred from homology"/>
<dbReference type="SUPFAM" id="SSF52833">
    <property type="entry name" value="Thioredoxin-like"/>
    <property type="match status" value="1"/>
</dbReference>
<evidence type="ECO:0000256" key="10">
    <source>
        <dbReference type="ARBA" id="ARBA00038489"/>
    </source>
</evidence>
<dbReference type="InterPro" id="IPR050924">
    <property type="entry name" value="Peroxiredoxin_BCP/PrxQ"/>
</dbReference>
<dbReference type="Proteomes" id="UP000503018">
    <property type="component" value="Chromosome"/>
</dbReference>
<dbReference type="PROSITE" id="PS51352">
    <property type="entry name" value="THIOREDOXIN_2"/>
    <property type="match status" value="1"/>
</dbReference>
<evidence type="ECO:0000256" key="6">
    <source>
        <dbReference type="ARBA" id="ARBA00023002"/>
    </source>
</evidence>
<dbReference type="FunFam" id="3.40.30.10:FF:000007">
    <property type="entry name" value="Thioredoxin-dependent thiol peroxidase"/>
    <property type="match status" value="1"/>
</dbReference>
<keyword evidence="15" id="KW-1185">Reference proteome</keyword>
<evidence type="ECO:0000313" key="14">
    <source>
        <dbReference type="EMBL" id="QJQ31203.1"/>
    </source>
</evidence>
<evidence type="ECO:0000256" key="8">
    <source>
        <dbReference type="ARBA" id="ARBA00023284"/>
    </source>
</evidence>
<keyword evidence="5" id="KW-0049">Antioxidant</keyword>
<dbReference type="Pfam" id="PF00578">
    <property type="entry name" value="AhpC-TSA"/>
    <property type="match status" value="1"/>
</dbReference>
<dbReference type="Gene3D" id="3.40.30.10">
    <property type="entry name" value="Glutaredoxin"/>
    <property type="match status" value="1"/>
</dbReference>
<dbReference type="PANTHER" id="PTHR42801:SF4">
    <property type="entry name" value="AHPC_TSA FAMILY PROTEIN"/>
    <property type="match status" value="1"/>
</dbReference>
<dbReference type="InterPro" id="IPR000866">
    <property type="entry name" value="AhpC/TSA"/>
</dbReference>
<dbReference type="InterPro" id="IPR036249">
    <property type="entry name" value="Thioredoxin-like_sf"/>
</dbReference>
<comment type="function">
    <text evidence="1">Thiol-specific peroxidase that catalyzes the reduction of hydrogen peroxide and organic hydroperoxides to water and alcohols, respectively. Plays a role in cell protection against oxidative stress by detoxifying peroxides and as sensor of hydrogen peroxide-mediated signaling events.</text>
</comment>
<evidence type="ECO:0000313" key="15">
    <source>
        <dbReference type="Proteomes" id="UP000503018"/>
    </source>
</evidence>
<evidence type="ECO:0000256" key="3">
    <source>
        <dbReference type="ARBA" id="ARBA00013017"/>
    </source>
</evidence>